<dbReference type="InterPro" id="IPR023753">
    <property type="entry name" value="FAD/NAD-binding_dom"/>
</dbReference>
<keyword evidence="9" id="KW-1185">Reference proteome</keyword>
<dbReference type="RefSeq" id="WP_208882066.1">
    <property type="nucleotide sequence ID" value="NZ_CP031320.1"/>
</dbReference>
<accession>A0A345XVP8</accession>
<dbReference type="SUPFAM" id="SSF55424">
    <property type="entry name" value="FAD/NAD-linked reductases, dimerisation (C-terminal) domain"/>
    <property type="match status" value="1"/>
</dbReference>
<feature type="binding site" evidence="4">
    <location>
        <position position="302"/>
    </location>
    <ligand>
        <name>FAD</name>
        <dbReference type="ChEBI" id="CHEBI:57692"/>
    </ligand>
</feature>
<keyword evidence="3 4" id="KW-0274">FAD</keyword>
<evidence type="ECO:0000259" key="7">
    <source>
        <dbReference type="Pfam" id="PF07992"/>
    </source>
</evidence>
<evidence type="ECO:0000256" key="2">
    <source>
        <dbReference type="ARBA" id="ARBA00022630"/>
    </source>
</evidence>
<evidence type="ECO:0000259" key="6">
    <source>
        <dbReference type="Pfam" id="PF02852"/>
    </source>
</evidence>
<feature type="disulfide bond" description="Redox-active" evidence="5">
    <location>
        <begin position="42"/>
        <end position="47"/>
    </location>
</feature>
<dbReference type="PANTHER" id="PTHR43014">
    <property type="entry name" value="MERCURIC REDUCTASE"/>
    <property type="match status" value="1"/>
</dbReference>
<protein>
    <submittedName>
        <fullName evidence="8">NAD(P)/FAD-dependent oxidoreductase</fullName>
    </submittedName>
</protein>
<dbReference type="PANTHER" id="PTHR43014:SF2">
    <property type="entry name" value="MERCURIC REDUCTASE"/>
    <property type="match status" value="1"/>
</dbReference>
<feature type="binding site" evidence="4">
    <location>
        <begin position="174"/>
        <end position="181"/>
    </location>
    <ligand>
        <name>NAD(+)</name>
        <dbReference type="ChEBI" id="CHEBI:57540"/>
    </ligand>
</feature>
<feature type="binding site" evidence="4">
    <location>
        <position position="261"/>
    </location>
    <ligand>
        <name>NAD(+)</name>
        <dbReference type="ChEBI" id="CHEBI:57540"/>
    </ligand>
</feature>
<dbReference type="Proteomes" id="UP000254425">
    <property type="component" value="Chromosome"/>
</dbReference>
<dbReference type="SUPFAM" id="SSF51905">
    <property type="entry name" value="FAD/NAD(P)-binding domain"/>
    <property type="match status" value="1"/>
</dbReference>
<dbReference type="AlphaFoldDB" id="A0A345XVP8"/>
<dbReference type="PIRSF" id="PIRSF000350">
    <property type="entry name" value="Mercury_reductase_MerA"/>
    <property type="match status" value="1"/>
</dbReference>
<dbReference type="PRINTS" id="PR00368">
    <property type="entry name" value="FADPNR"/>
</dbReference>
<dbReference type="Pfam" id="PF02852">
    <property type="entry name" value="Pyr_redox_dim"/>
    <property type="match status" value="1"/>
</dbReference>
<evidence type="ECO:0000256" key="5">
    <source>
        <dbReference type="PIRSR" id="PIRSR000350-4"/>
    </source>
</evidence>
<evidence type="ECO:0000256" key="3">
    <source>
        <dbReference type="ARBA" id="ARBA00022827"/>
    </source>
</evidence>
<feature type="domain" description="Pyridine nucleotide-disulphide oxidoreductase dimerisation" evidence="6">
    <location>
        <begin position="336"/>
        <end position="446"/>
    </location>
</feature>
<reference evidence="8 9" key="1">
    <citation type="submission" date="2018-07" db="EMBL/GenBank/DDBJ databases">
        <title>Draft genome of the type strain Streptomyces armeniacus ATCC 15676.</title>
        <authorList>
            <person name="Labana P."/>
            <person name="Gosse J.T."/>
            <person name="Boddy C.N."/>
        </authorList>
    </citation>
    <scope>NUCLEOTIDE SEQUENCE [LARGE SCALE GENOMIC DNA]</scope>
    <source>
        <strain evidence="8 9">ATCC 15676</strain>
    </source>
</reference>
<keyword evidence="2" id="KW-0285">Flavoprotein</keyword>
<comment type="similarity">
    <text evidence="1">Belongs to the class-I pyridine nucleotide-disulfide oxidoreductase family.</text>
</comment>
<keyword evidence="4" id="KW-0520">NAD</keyword>
<evidence type="ECO:0000256" key="4">
    <source>
        <dbReference type="PIRSR" id="PIRSR000350-3"/>
    </source>
</evidence>
<dbReference type="EMBL" id="CP031320">
    <property type="protein sequence ID" value="AXK35714.1"/>
    <property type="molecule type" value="Genomic_DNA"/>
</dbReference>
<dbReference type="Gene3D" id="3.50.50.60">
    <property type="entry name" value="FAD/NAD(P)-binding domain"/>
    <property type="match status" value="2"/>
</dbReference>
<dbReference type="InterPro" id="IPR001100">
    <property type="entry name" value="Pyr_nuc-diS_OxRdtase"/>
</dbReference>
<comment type="cofactor">
    <cofactor evidence="4">
        <name>FAD</name>
        <dbReference type="ChEBI" id="CHEBI:57692"/>
    </cofactor>
    <text evidence="4">Binds 1 FAD per subunit.</text>
</comment>
<gene>
    <name evidence="8" type="ORF">DVA86_26845</name>
</gene>
<dbReference type="InterPro" id="IPR036188">
    <property type="entry name" value="FAD/NAD-bd_sf"/>
</dbReference>
<proteinExistence type="inferred from homology"/>
<keyword evidence="4" id="KW-0547">Nucleotide-binding</keyword>
<evidence type="ECO:0000313" key="8">
    <source>
        <dbReference type="EMBL" id="AXK35714.1"/>
    </source>
</evidence>
<dbReference type="GO" id="GO:0003955">
    <property type="term" value="F:NAD(P)H dehydrogenase (quinone) activity"/>
    <property type="evidence" value="ECO:0007669"/>
    <property type="project" value="TreeGrafter"/>
</dbReference>
<dbReference type="KEGG" id="sarm:DVA86_26845"/>
<evidence type="ECO:0000313" key="9">
    <source>
        <dbReference type="Proteomes" id="UP000254425"/>
    </source>
</evidence>
<dbReference type="GO" id="GO:0050660">
    <property type="term" value="F:flavin adenine dinucleotide binding"/>
    <property type="evidence" value="ECO:0007669"/>
    <property type="project" value="TreeGrafter"/>
</dbReference>
<feature type="binding site" evidence="4">
    <location>
        <begin position="137"/>
        <end position="139"/>
    </location>
    <ligand>
        <name>FAD</name>
        <dbReference type="ChEBI" id="CHEBI:57692"/>
    </ligand>
</feature>
<organism evidence="8 9">
    <name type="scientific">Streptomyces armeniacus</name>
    <dbReference type="NCBI Taxonomy" id="83291"/>
    <lineage>
        <taxon>Bacteria</taxon>
        <taxon>Bacillati</taxon>
        <taxon>Actinomycetota</taxon>
        <taxon>Actinomycetes</taxon>
        <taxon>Kitasatosporales</taxon>
        <taxon>Streptomycetaceae</taxon>
        <taxon>Streptomyces</taxon>
    </lineage>
</organism>
<name>A0A345XVP8_9ACTN</name>
<evidence type="ECO:0000256" key="1">
    <source>
        <dbReference type="ARBA" id="ARBA00007532"/>
    </source>
</evidence>
<dbReference type="Pfam" id="PF07992">
    <property type="entry name" value="Pyr_redox_2"/>
    <property type="match status" value="1"/>
</dbReference>
<dbReference type="Gene3D" id="3.30.390.30">
    <property type="match status" value="1"/>
</dbReference>
<feature type="domain" description="FAD/NAD(P)-binding" evidence="7">
    <location>
        <begin position="6"/>
        <end position="317"/>
    </location>
</feature>
<dbReference type="InterPro" id="IPR004099">
    <property type="entry name" value="Pyr_nucl-diS_OxRdtase_dimer"/>
</dbReference>
<dbReference type="PRINTS" id="PR00411">
    <property type="entry name" value="PNDRDTASEI"/>
</dbReference>
<dbReference type="InterPro" id="IPR016156">
    <property type="entry name" value="FAD/NAD-linked_Rdtase_dimer_sf"/>
</dbReference>
<sequence>MLTDLDAVVIGAGPGGETAVSRLAAGGLRAALVERELIGGECAYWACIPSKTLLRSVEARAEAAGAAGLSAPNLDWPALRDHRNYMIRHLDDAAQVDGYRRQGVTVIKDSARVTGRNPWRIEAGGQQLTAEHLVIATGSRALRPPIDGLDGAEVWTNREATTLREIPRRAVMVGGSAVGVELGQFLAHMGTHVTLVQRGPRLLDREEPRLSELVADRLGKDGIDLRLGCQATAVRREGHDTVVELDDGGSVRTDVIVLGAGRGPHTTGLGLDTVGVQVNDRGALEIDEHCRVTDDGLWALGDVTGTALFTHVAQYQARVVADTILGTPRRADYTAIPRVVFAQPEIAAVGLTTAQAAEQGIDLVTSELDLTASLARPWTFETEPTGTLGLLADRDRRVLVGAWATAPLAGEWIHQAALAIRAQIPVGTLLDGIAQFPTYSEAYLKAAERLNL</sequence>
<feature type="binding site" evidence="4">
    <location>
        <position position="51"/>
    </location>
    <ligand>
        <name>FAD</name>
        <dbReference type="ChEBI" id="CHEBI:57692"/>
    </ligand>
</feature>